<comment type="pathway">
    <text evidence="2">Secondary metabolite biosynthesis.</text>
</comment>
<keyword evidence="5" id="KW-0274">FAD</keyword>
<evidence type="ECO:0008006" key="10">
    <source>
        <dbReference type="Google" id="ProtNLM"/>
    </source>
</evidence>
<evidence type="ECO:0000256" key="4">
    <source>
        <dbReference type="ARBA" id="ARBA00022630"/>
    </source>
</evidence>
<sequence>MSQISLRKAVDKDVRKWLVELLAKQGGFVHWNHKLTSIRPAAQGPGAELCFEGQQPTIADLVIDAGGLRAPCFDYNLEAAPKPRLLPYASYAGRRRMKSREFLDRYAHHFKSGNTIELAGDIATGTPFVSLQKVHLGERDQEEHDVELRWVYSRPPLEGSDPLYRPERTPEEAKVIPSELYEEILTSMTLFSPKKQSMLQHFFNLLDLHSDRILNWHLRVRLPTQDYFVTNADREAFRVFAMGDAAHSVPILKSNGAGQALHDARRMAESIVALLDCPDCLGGAKLPSTIKLPFSTVSWLREAEDAIQRLRLVHGQREHTTEELLGILGLTFQEYYNLLNDVTPEAESYAPKEKGNL</sequence>
<evidence type="ECO:0000313" key="9">
    <source>
        <dbReference type="Proteomes" id="UP001345013"/>
    </source>
</evidence>
<evidence type="ECO:0000256" key="1">
    <source>
        <dbReference type="ARBA" id="ARBA00001974"/>
    </source>
</evidence>
<evidence type="ECO:0000256" key="3">
    <source>
        <dbReference type="ARBA" id="ARBA00007992"/>
    </source>
</evidence>
<evidence type="ECO:0000256" key="7">
    <source>
        <dbReference type="ARBA" id="ARBA00023033"/>
    </source>
</evidence>
<keyword evidence="4" id="KW-0285">Flavoprotein</keyword>
<evidence type="ECO:0000313" key="8">
    <source>
        <dbReference type="EMBL" id="KAK5087377.1"/>
    </source>
</evidence>
<keyword evidence="9" id="KW-1185">Reference proteome</keyword>
<reference evidence="8 9" key="1">
    <citation type="submission" date="2023-08" db="EMBL/GenBank/DDBJ databases">
        <title>Black Yeasts Isolated from many extreme environments.</title>
        <authorList>
            <person name="Coleine C."/>
            <person name="Stajich J.E."/>
            <person name="Selbmann L."/>
        </authorList>
    </citation>
    <scope>NUCLEOTIDE SEQUENCE [LARGE SCALE GENOMIC DNA]</scope>
    <source>
        <strain evidence="8 9">CCFEE 5885</strain>
    </source>
</reference>
<proteinExistence type="inferred from homology"/>
<comment type="caution">
    <text evidence="8">The sequence shown here is derived from an EMBL/GenBank/DDBJ whole genome shotgun (WGS) entry which is preliminary data.</text>
</comment>
<gene>
    <name evidence="8" type="ORF">LTR24_006728</name>
</gene>
<dbReference type="PANTHER" id="PTHR47178:SF4">
    <property type="entry name" value="FAD-DEPENDENT MONOOXYGENASE APTC"/>
    <property type="match status" value="1"/>
</dbReference>
<dbReference type="SUPFAM" id="SSF51905">
    <property type="entry name" value="FAD/NAD(P)-binding domain"/>
    <property type="match status" value="1"/>
</dbReference>
<dbReference type="PANTHER" id="PTHR47178">
    <property type="entry name" value="MONOOXYGENASE, FAD-BINDING"/>
    <property type="match status" value="1"/>
</dbReference>
<dbReference type="Gene3D" id="3.50.50.60">
    <property type="entry name" value="FAD/NAD(P)-binding domain"/>
    <property type="match status" value="1"/>
</dbReference>
<organism evidence="8 9">
    <name type="scientific">Lithohypha guttulata</name>
    <dbReference type="NCBI Taxonomy" id="1690604"/>
    <lineage>
        <taxon>Eukaryota</taxon>
        <taxon>Fungi</taxon>
        <taxon>Dikarya</taxon>
        <taxon>Ascomycota</taxon>
        <taxon>Pezizomycotina</taxon>
        <taxon>Eurotiomycetes</taxon>
        <taxon>Chaetothyriomycetidae</taxon>
        <taxon>Chaetothyriales</taxon>
        <taxon>Trichomeriaceae</taxon>
        <taxon>Lithohypha</taxon>
    </lineage>
</organism>
<comment type="similarity">
    <text evidence="3">Belongs to the paxM FAD-dependent monooxygenase family.</text>
</comment>
<keyword evidence="7" id="KW-0503">Monooxygenase</keyword>
<comment type="cofactor">
    <cofactor evidence="1">
        <name>FAD</name>
        <dbReference type="ChEBI" id="CHEBI:57692"/>
    </cofactor>
</comment>
<evidence type="ECO:0000256" key="5">
    <source>
        <dbReference type="ARBA" id="ARBA00022827"/>
    </source>
</evidence>
<dbReference type="Proteomes" id="UP001345013">
    <property type="component" value="Unassembled WGS sequence"/>
</dbReference>
<dbReference type="EMBL" id="JAVRRG010000091">
    <property type="protein sequence ID" value="KAK5087377.1"/>
    <property type="molecule type" value="Genomic_DNA"/>
</dbReference>
<dbReference type="InterPro" id="IPR036188">
    <property type="entry name" value="FAD/NAD-bd_sf"/>
</dbReference>
<evidence type="ECO:0000256" key="2">
    <source>
        <dbReference type="ARBA" id="ARBA00005179"/>
    </source>
</evidence>
<name>A0ABR0K6T9_9EURO</name>
<accession>A0ABR0K6T9</accession>
<keyword evidence="6" id="KW-0560">Oxidoreductase</keyword>
<evidence type="ECO:0000256" key="6">
    <source>
        <dbReference type="ARBA" id="ARBA00023002"/>
    </source>
</evidence>
<protein>
    <recommendedName>
        <fullName evidence="10">FAD-binding domain-containing protein</fullName>
    </recommendedName>
</protein>